<feature type="compositionally biased region" description="Polar residues" evidence="1">
    <location>
        <begin position="8"/>
        <end position="27"/>
    </location>
</feature>
<gene>
    <name evidence="2" type="ORF">O6P43_006137</name>
</gene>
<keyword evidence="3" id="KW-1185">Reference proteome</keyword>
<accession>A0AAD7VHZ1</accession>
<dbReference type="AlphaFoldDB" id="A0AAD7VHZ1"/>
<evidence type="ECO:0000313" key="2">
    <source>
        <dbReference type="EMBL" id="KAJ7976344.1"/>
    </source>
</evidence>
<name>A0AAD7VHZ1_QUISA</name>
<dbReference type="EMBL" id="JARAOO010000003">
    <property type="protein sequence ID" value="KAJ7976344.1"/>
    <property type="molecule type" value="Genomic_DNA"/>
</dbReference>
<dbReference type="KEGG" id="qsa:O6P43_006137"/>
<protein>
    <submittedName>
        <fullName evidence="2">Translocase, chloroplastic</fullName>
    </submittedName>
</protein>
<organism evidence="2 3">
    <name type="scientific">Quillaja saponaria</name>
    <name type="common">Soap bark tree</name>
    <dbReference type="NCBI Taxonomy" id="32244"/>
    <lineage>
        <taxon>Eukaryota</taxon>
        <taxon>Viridiplantae</taxon>
        <taxon>Streptophyta</taxon>
        <taxon>Embryophyta</taxon>
        <taxon>Tracheophyta</taxon>
        <taxon>Spermatophyta</taxon>
        <taxon>Magnoliopsida</taxon>
        <taxon>eudicotyledons</taxon>
        <taxon>Gunneridae</taxon>
        <taxon>Pentapetalae</taxon>
        <taxon>rosids</taxon>
        <taxon>fabids</taxon>
        <taxon>Fabales</taxon>
        <taxon>Quillajaceae</taxon>
        <taxon>Quillaja</taxon>
    </lineage>
</organism>
<feature type="region of interest" description="Disordered" evidence="1">
    <location>
        <begin position="41"/>
        <end position="71"/>
    </location>
</feature>
<evidence type="ECO:0000313" key="3">
    <source>
        <dbReference type="Proteomes" id="UP001163823"/>
    </source>
</evidence>
<feature type="region of interest" description="Disordered" evidence="1">
    <location>
        <begin position="1"/>
        <end position="27"/>
    </location>
</feature>
<feature type="compositionally biased region" description="Basic and acidic residues" evidence="1">
    <location>
        <begin position="288"/>
        <end position="297"/>
    </location>
</feature>
<feature type="region of interest" description="Disordered" evidence="1">
    <location>
        <begin position="118"/>
        <end position="157"/>
    </location>
</feature>
<sequence>MDSKDSTPETTLYATNQPGFVPPSYSSYNSDVDVGNHVLEVNNNKNTSDSSIYGSDGGSENEGFVSGEEEFETASERAIVLDPVEEIPEKADVGGVTNSCFVGYSDFSMPEGIRPVTRVSADDDDDNYVVGDSENGILEGKEVEEDGSNNFKPVGGDGSSGKLGIGAALLENKEGLVSVKSVEDENFGEQVNVSSLIDGKEATVEVSADGEDNELFEGEKMDESVASVVEGGLTPEKQEIGVFELKEEVVEEQKALLTGAGEIGAVERENTIQRGGINDESSLTLEPADDKSSEGDSVKFTRAGDSVIEAVHVNVFGPGVAVVGDDDAIRDYDT</sequence>
<comment type="caution">
    <text evidence="2">The sequence shown here is derived from an EMBL/GenBank/DDBJ whole genome shotgun (WGS) entry which is preliminary data.</text>
</comment>
<feature type="region of interest" description="Disordered" evidence="1">
    <location>
        <begin position="271"/>
        <end position="297"/>
    </location>
</feature>
<evidence type="ECO:0000256" key="1">
    <source>
        <dbReference type="SAM" id="MobiDB-lite"/>
    </source>
</evidence>
<reference evidence="2" key="1">
    <citation type="journal article" date="2023" name="Science">
        <title>Elucidation of the pathway for biosynthesis of saponin adjuvants from the soapbark tree.</title>
        <authorList>
            <person name="Reed J."/>
            <person name="Orme A."/>
            <person name="El-Demerdash A."/>
            <person name="Owen C."/>
            <person name="Martin L.B.B."/>
            <person name="Misra R.C."/>
            <person name="Kikuchi S."/>
            <person name="Rejzek M."/>
            <person name="Martin A.C."/>
            <person name="Harkess A."/>
            <person name="Leebens-Mack J."/>
            <person name="Louveau T."/>
            <person name="Stephenson M.J."/>
            <person name="Osbourn A."/>
        </authorList>
    </citation>
    <scope>NUCLEOTIDE SEQUENCE</scope>
    <source>
        <strain evidence="2">S10</strain>
    </source>
</reference>
<dbReference type="Proteomes" id="UP001163823">
    <property type="component" value="Chromosome 3"/>
</dbReference>
<proteinExistence type="predicted"/>